<dbReference type="SMART" id="SM00987">
    <property type="entry name" value="UreE_C"/>
    <property type="match status" value="1"/>
</dbReference>
<dbReference type="Proteomes" id="UP000825258">
    <property type="component" value="Chromosome"/>
</dbReference>
<keyword evidence="3" id="KW-1185">Reference proteome</keyword>
<dbReference type="Pfam" id="PF03167">
    <property type="entry name" value="UDG"/>
    <property type="match status" value="1"/>
</dbReference>
<dbReference type="PANTHER" id="PTHR42160">
    <property type="entry name" value="URACIL-DNA GLYCOSYLASE SUPERFAMILY PROTEIN"/>
    <property type="match status" value="1"/>
</dbReference>
<feature type="domain" description="Uracil-DNA glycosylase-like" evidence="1">
    <location>
        <begin position="25"/>
        <end position="181"/>
    </location>
</feature>
<accession>A0ABN6I2W3</accession>
<evidence type="ECO:0000313" key="3">
    <source>
        <dbReference type="Proteomes" id="UP000825258"/>
    </source>
</evidence>
<dbReference type="Gene3D" id="3.40.470.10">
    <property type="entry name" value="Uracil-DNA glycosylase-like domain"/>
    <property type="match status" value="1"/>
</dbReference>
<dbReference type="EMBL" id="AP024749">
    <property type="protein sequence ID" value="BCY29531.1"/>
    <property type="molecule type" value="Genomic_DNA"/>
</dbReference>
<dbReference type="RefSeq" id="WP_221258604.1">
    <property type="nucleotide sequence ID" value="NZ_AP024749.1"/>
</dbReference>
<name>A0ABN6I2W3_9FLAO</name>
<protein>
    <submittedName>
        <fullName evidence="2">IclR family transcriptional regulator</fullName>
    </submittedName>
</protein>
<dbReference type="SMART" id="SM00986">
    <property type="entry name" value="UDG"/>
    <property type="match status" value="1"/>
</dbReference>
<gene>
    <name evidence="2" type="ORF">KK2020170_23990</name>
</gene>
<evidence type="ECO:0000313" key="2">
    <source>
        <dbReference type="EMBL" id="BCY29531.1"/>
    </source>
</evidence>
<organism evidence="2 3">
    <name type="scientific">Flavobacterium okayamense</name>
    <dbReference type="NCBI Taxonomy" id="2830782"/>
    <lineage>
        <taxon>Bacteria</taxon>
        <taxon>Pseudomonadati</taxon>
        <taxon>Bacteroidota</taxon>
        <taxon>Flavobacteriia</taxon>
        <taxon>Flavobacteriales</taxon>
        <taxon>Flavobacteriaceae</taxon>
        <taxon>Flavobacterium</taxon>
    </lineage>
</organism>
<dbReference type="CDD" id="cd10033">
    <property type="entry name" value="UDG_like"/>
    <property type="match status" value="1"/>
</dbReference>
<dbReference type="InterPro" id="IPR047124">
    <property type="entry name" value="HI_0220.2"/>
</dbReference>
<proteinExistence type="predicted"/>
<evidence type="ECO:0000259" key="1">
    <source>
        <dbReference type="SMART" id="SM00986"/>
    </source>
</evidence>
<dbReference type="SUPFAM" id="SSF52141">
    <property type="entry name" value="Uracil-DNA glycosylase-like"/>
    <property type="match status" value="1"/>
</dbReference>
<dbReference type="InterPro" id="IPR036895">
    <property type="entry name" value="Uracil-DNA_glycosylase-like_sf"/>
</dbReference>
<dbReference type="PANTHER" id="PTHR42160:SF1">
    <property type="entry name" value="URACIL-DNA GLYCOSYLASE SUPERFAMILY PROTEIN"/>
    <property type="match status" value="1"/>
</dbReference>
<reference evidence="2 3" key="1">
    <citation type="submission" date="2021-06" db="EMBL/GenBank/DDBJ databases">
        <title>Whole genome sequences of Flavobacterium sp. KK2020170 and assembly.</title>
        <authorList>
            <person name="Kitahara K."/>
            <person name="Miyoshi S."/>
            <person name="Uesaka K."/>
        </authorList>
    </citation>
    <scope>NUCLEOTIDE SEQUENCE [LARGE SCALE GENOMIC DNA]</scope>
    <source>
        <strain evidence="2 3">KK2020170</strain>
    </source>
</reference>
<sequence length="190" mass="22106">MKNLLSEIQNCTLCKDYLPFHPSPILRASKTAKIIIIGQAPGIRVHNSGIPWNDPSGIELRRWLNIDSEVFYDTSEIAIIPMGFCYPGTGKSGDLPPRKECAPTWHEKLFNFMPNVELILLIGQYSQKFYLEKPKKNLTEIVKSFEEYLPKYFCLPHPSPRNRIWMKKNSWFEEDVIPVLRQKIETILKK</sequence>
<dbReference type="InterPro" id="IPR005122">
    <property type="entry name" value="Uracil-DNA_glycosylase-like"/>
</dbReference>